<organism evidence="1 2">
    <name type="scientific">Carpediemonas membranifera</name>
    <dbReference type="NCBI Taxonomy" id="201153"/>
    <lineage>
        <taxon>Eukaryota</taxon>
        <taxon>Metamonada</taxon>
        <taxon>Carpediemonas-like organisms</taxon>
        <taxon>Carpediemonas</taxon>
    </lineage>
</organism>
<comment type="caution">
    <text evidence="1">The sequence shown here is derived from an EMBL/GenBank/DDBJ whole genome shotgun (WGS) entry which is preliminary data.</text>
</comment>
<keyword evidence="2" id="KW-1185">Reference proteome</keyword>
<evidence type="ECO:0000313" key="2">
    <source>
        <dbReference type="Proteomes" id="UP000717585"/>
    </source>
</evidence>
<dbReference type="Proteomes" id="UP000717585">
    <property type="component" value="Unassembled WGS sequence"/>
</dbReference>
<evidence type="ECO:0000313" key="1">
    <source>
        <dbReference type="EMBL" id="KAG9393099.1"/>
    </source>
</evidence>
<protein>
    <submittedName>
        <fullName evidence="1">Uncharacterized protein</fullName>
    </submittedName>
</protein>
<gene>
    <name evidence="1" type="ORF">J8273_3228</name>
</gene>
<name>A0A8J6DZ38_9EUKA</name>
<proteinExistence type="predicted"/>
<dbReference type="SUPFAM" id="SSF53448">
    <property type="entry name" value="Nucleotide-diphospho-sugar transferases"/>
    <property type="match status" value="1"/>
</dbReference>
<dbReference type="InterPro" id="IPR029044">
    <property type="entry name" value="Nucleotide-diphossugar_trans"/>
</dbReference>
<sequence length="672" mass="75119">MKLRALRLYVTGKDSLDPNGNRKNGRMLLVLVAILLILVLGAVSAAYIFNSRGSSSSSLHSPISLRPQLPDEPHDIAAYPVAPLPPTRPIKRSKEGVERLIIVWSEMETQADAARLLISLHDCMAFSKDIPPIALISDGSDEEFDTRMAALGDVTVRHRSDETIAHDVGTLLKAHSKVQQVFLLAPGVVFRSGLQPEAYSDNGLHLHPDTDGVAVVTGRLAINQVQRAMMAGETPYDAIAQCRENKETVVRKLIDQDVTVLAPNTEISKVKPEHALFSHRRTMMFVPDGERLPALTGKMHLAHPTQVKPRHQYMTTIYRFLDDRYAAADWMEPRRPLDPATDAYVFWLTGADHAYCLNTLSSIFGLRQHTTARIILATQAKLDKFSDFIAGLDELGAEHVYVNQKLPVEVSSKFKIDEPRYKLAVESIQIMNLNRFLRKPVRRAILLDPDVTVLRCPDHLFSHPSDMVMSTEHILFANSGLVKWDLENVDAKGLFSAVLEFMREPSNVCQFPGHFWMLADQEILFCFANNYLHNMPQFGSNVNCLDSTLDETLGPFLSRYNDTVVHHFTGSFNPQGKQWSVPVGGTSMSYSLYWDQVECLTGTPLQCTDKAAVSTFKPGVCSRCYCRHDPRPGAVDVSLRAWVRRHSRESWWGTGAPACGPETPYTHPALSL</sequence>
<accession>A0A8J6DZ38</accession>
<reference evidence="1" key="1">
    <citation type="submission" date="2021-05" db="EMBL/GenBank/DDBJ databases">
        <title>A free-living protist that lacks canonical eukaryotic 1 DNA replication and segregation systems.</title>
        <authorList>
            <person name="Salas-Leiva D.E."/>
            <person name="Tromer E.C."/>
            <person name="Curtis B.A."/>
            <person name="Jerlstrom-Hultqvist J."/>
            <person name="Kolisko M."/>
            <person name="Yi Z."/>
            <person name="Salas-Leiva J.S."/>
            <person name="Gallot-Lavallee L."/>
            <person name="Kops G.J.P.L."/>
            <person name="Archibald J.M."/>
            <person name="Simpson A.G.B."/>
            <person name="Roger A.J."/>
        </authorList>
    </citation>
    <scope>NUCLEOTIDE SEQUENCE</scope>
    <source>
        <strain evidence="1">BICM</strain>
    </source>
</reference>
<dbReference type="EMBL" id="JAHDYR010000025">
    <property type="protein sequence ID" value="KAG9393099.1"/>
    <property type="molecule type" value="Genomic_DNA"/>
</dbReference>
<dbReference type="AlphaFoldDB" id="A0A8J6DZ38"/>
<dbReference type="Gene3D" id="3.90.550.10">
    <property type="entry name" value="Spore Coat Polysaccharide Biosynthesis Protein SpsA, Chain A"/>
    <property type="match status" value="1"/>
</dbReference>